<organism evidence="2 3">
    <name type="scientific">Psychroflexus salis</name>
    <dbReference type="NCBI Taxonomy" id="1526574"/>
    <lineage>
        <taxon>Bacteria</taxon>
        <taxon>Pseudomonadati</taxon>
        <taxon>Bacteroidota</taxon>
        <taxon>Flavobacteriia</taxon>
        <taxon>Flavobacteriales</taxon>
        <taxon>Flavobacteriaceae</taxon>
        <taxon>Psychroflexus</taxon>
    </lineage>
</organism>
<dbReference type="RefSeq" id="WP_188405803.1">
    <property type="nucleotide sequence ID" value="NZ_BMGL01000005.1"/>
</dbReference>
<keyword evidence="3" id="KW-1185">Reference proteome</keyword>
<dbReference type="AlphaFoldDB" id="A0A916ZTW2"/>
<keyword evidence="1" id="KW-0812">Transmembrane</keyword>
<reference evidence="2 3" key="1">
    <citation type="journal article" date="2014" name="Int. J. Syst. Evol. Microbiol.">
        <title>Complete genome sequence of Corynebacterium casei LMG S-19264T (=DSM 44701T), isolated from a smear-ripened cheese.</title>
        <authorList>
            <consortium name="US DOE Joint Genome Institute (JGI-PGF)"/>
            <person name="Walter F."/>
            <person name="Albersmeier A."/>
            <person name="Kalinowski J."/>
            <person name="Ruckert C."/>
        </authorList>
    </citation>
    <scope>NUCLEOTIDE SEQUENCE [LARGE SCALE GENOMIC DNA]</scope>
    <source>
        <strain evidence="2 3">CGMCC 1.12925</strain>
    </source>
</reference>
<protein>
    <recommendedName>
        <fullName evidence="4">PH domain-containing protein</fullName>
    </recommendedName>
</protein>
<evidence type="ECO:0000313" key="2">
    <source>
        <dbReference type="EMBL" id="GGE11328.1"/>
    </source>
</evidence>
<evidence type="ECO:0008006" key="4">
    <source>
        <dbReference type="Google" id="ProtNLM"/>
    </source>
</evidence>
<dbReference type="EMBL" id="BMGL01000005">
    <property type="protein sequence ID" value="GGE11328.1"/>
    <property type="molecule type" value="Genomic_DNA"/>
</dbReference>
<name>A0A916ZTW2_9FLAO</name>
<proteinExistence type="predicted"/>
<feature type="transmembrane region" description="Helical" evidence="1">
    <location>
        <begin position="39"/>
        <end position="59"/>
    </location>
</feature>
<evidence type="ECO:0000313" key="3">
    <source>
        <dbReference type="Proteomes" id="UP000599688"/>
    </source>
</evidence>
<keyword evidence="1" id="KW-0472">Membrane</keyword>
<gene>
    <name evidence="2" type="ORF">GCM10010831_11000</name>
</gene>
<evidence type="ECO:0000256" key="1">
    <source>
        <dbReference type="SAM" id="Phobius"/>
    </source>
</evidence>
<comment type="caution">
    <text evidence="2">The sequence shown here is derived from an EMBL/GenBank/DDBJ whole genome shotgun (WGS) entry which is preliminary data.</text>
</comment>
<sequence>MKLENYTYKQSNIIRYFVLSYVLFILIGSVLVYFGESKIPDILIFMNLPVALLILASFYKKNYIVVKDNAIEIFNSFKPMQLHFEDIKNVEPVGSSTWVIRLKNKRKINLSKIRVAKDNREQFKQQMKMLQHHFKEKNNTTNC</sequence>
<accession>A0A916ZTW2</accession>
<feature type="transmembrane region" description="Helical" evidence="1">
    <location>
        <begin position="12"/>
        <end position="33"/>
    </location>
</feature>
<keyword evidence="1" id="KW-1133">Transmembrane helix</keyword>
<dbReference type="Proteomes" id="UP000599688">
    <property type="component" value="Unassembled WGS sequence"/>
</dbReference>